<dbReference type="InParanoid" id="A0A194YSN7"/>
<dbReference type="Gene3D" id="3.20.20.140">
    <property type="entry name" value="Metal-dependent hydrolases"/>
    <property type="match status" value="1"/>
</dbReference>
<sequence length="49" mass="5803">MESLEILSTGFSRRLRCHQIGRNYYTRGPEGNDIHQTNIPHIRVDFFIL</sequence>
<evidence type="ECO:0000256" key="1">
    <source>
        <dbReference type="ARBA" id="ARBA00006676"/>
    </source>
</evidence>
<dbReference type="Gramene" id="KXG31254">
    <property type="protein sequence ID" value="KXG31254"/>
    <property type="gene ID" value="SORBI_3004G326300"/>
</dbReference>
<reference evidence="3" key="2">
    <citation type="journal article" date="2018" name="Plant J.">
        <title>The Sorghum bicolor reference genome: improved assembly, gene annotations, a transcriptome atlas, and signatures of genome organization.</title>
        <authorList>
            <person name="McCormick R.F."/>
            <person name="Truong S.K."/>
            <person name="Sreedasyam A."/>
            <person name="Jenkins J."/>
            <person name="Shu S."/>
            <person name="Sims D."/>
            <person name="Kennedy M."/>
            <person name="Amirebrahimi M."/>
            <person name="Weers B.D."/>
            <person name="McKinley B."/>
            <person name="Mattison A."/>
            <person name="Morishige D.T."/>
            <person name="Grimwood J."/>
            <person name="Schmutz J."/>
            <person name="Mullet J.E."/>
        </authorList>
    </citation>
    <scope>NUCLEOTIDE SEQUENCE [LARGE SCALE GENOMIC DNA]</scope>
    <source>
        <strain evidence="3">cv. BTx623</strain>
    </source>
</reference>
<proteinExistence type="inferred from homology"/>
<dbReference type="GO" id="GO:0003876">
    <property type="term" value="F:AMP deaminase activity"/>
    <property type="evidence" value="ECO:0007669"/>
    <property type="project" value="InterPro"/>
</dbReference>
<dbReference type="eggNOG" id="KOG1096">
    <property type="taxonomic scope" value="Eukaryota"/>
</dbReference>
<accession>A0A194YSN7</accession>
<dbReference type="STRING" id="4558.A0A194YSN7"/>
<dbReference type="Pfam" id="PF19326">
    <property type="entry name" value="AMP_deaminase"/>
    <property type="match status" value="1"/>
</dbReference>
<name>A0A194YSN7_SORBI</name>
<protein>
    <submittedName>
        <fullName evidence="2">Uncharacterized protein</fullName>
    </submittedName>
</protein>
<organism evidence="2 3">
    <name type="scientific">Sorghum bicolor</name>
    <name type="common">Sorghum</name>
    <name type="synonym">Sorghum vulgare</name>
    <dbReference type="NCBI Taxonomy" id="4558"/>
    <lineage>
        <taxon>Eukaryota</taxon>
        <taxon>Viridiplantae</taxon>
        <taxon>Streptophyta</taxon>
        <taxon>Embryophyta</taxon>
        <taxon>Tracheophyta</taxon>
        <taxon>Spermatophyta</taxon>
        <taxon>Magnoliopsida</taxon>
        <taxon>Liliopsida</taxon>
        <taxon>Poales</taxon>
        <taxon>Poaceae</taxon>
        <taxon>PACMAD clade</taxon>
        <taxon>Panicoideae</taxon>
        <taxon>Andropogonodae</taxon>
        <taxon>Andropogoneae</taxon>
        <taxon>Sorghinae</taxon>
        <taxon>Sorghum</taxon>
    </lineage>
</organism>
<evidence type="ECO:0000313" key="2">
    <source>
        <dbReference type="EMBL" id="KXG31254.1"/>
    </source>
</evidence>
<dbReference type="AlphaFoldDB" id="A0A194YSN7"/>
<gene>
    <name evidence="2" type="ORF">SORBI_3004G326300</name>
</gene>
<dbReference type="EMBL" id="CM000763">
    <property type="protein sequence ID" value="KXG31254.1"/>
    <property type="molecule type" value="Genomic_DNA"/>
</dbReference>
<dbReference type="Proteomes" id="UP000000768">
    <property type="component" value="Chromosome 4"/>
</dbReference>
<keyword evidence="3" id="KW-1185">Reference proteome</keyword>
<comment type="similarity">
    <text evidence="1">Belongs to the metallo-dependent hydrolases superfamily. Adenosine and AMP deaminases family.</text>
</comment>
<evidence type="ECO:0000313" key="3">
    <source>
        <dbReference type="Proteomes" id="UP000000768"/>
    </source>
</evidence>
<dbReference type="GO" id="GO:0032264">
    <property type="term" value="P:IMP salvage"/>
    <property type="evidence" value="ECO:0007669"/>
    <property type="project" value="InterPro"/>
</dbReference>
<reference evidence="2 3" key="1">
    <citation type="journal article" date="2009" name="Nature">
        <title>The Sorghum bicolor genome and the diversification of grasses.</title>
        <authorList>
            <person name="Paterson A.H."/>
            <person name="Bowers J.E."/>
            <person name="Bruggmann R."/>
            <person name="Dubchak I."/>
            <person name="Grimwood J."/>
            <person name="Gundlach H."/>
            <person name="Haberer G."/>
            <person name="Hellsten U."/>
            <person name="Mitros T."/>
            <person name="Poliakov A."/>
            <person name="Schmutz J."/>
            <person name="Spannagl M."/>
            <person name="Tang H."/>
            <person name="Wang X."/>
            <person name="Wicker T."/>
            <person name="Bharti A.K."/>
            <person name="Chapman J."/>
            <person name="Feltus F.A."/>
            <person name="Gowik U."/>
            <person name="Grigoriev I.V."/>
            <person name="Lyons E."/>
            <person name="Maher C.A."/>
            <person name="Martis M."/>
            <person name="Narechania A."/>
            <person name="Otillar R.P."/>
            <person name="Penning B.W."/>
            <person name="Salamov A.A."/>
            <person name="Wang Y."/>
            <person name="Zhang L."/>
            <person name="Carpita N.C."/>
            <person name="Freeling M."/>
            <person name="Gingle A.R."/>
            <person name="Hash C.T."/>
            <person name="Keller B."/>
            <person name="Klein P."/>
            <person name="Kresovich S."/>
            <person name="McCann M.C."/>
            <person name="Ming R."/>
            <person name="Peterson D.G."/>
            <person name="Mehboob-ur-Rahman"/>
            <person name="Ware D."/>
            <person name="Westhoff P."/>
            <person name="Mayer K.F."/>
            <person name="Messing J."/>
            <person name="Rokhsar D.S."/>
        </authorList>
    </citation>
    <scope>NUCLEOTIDE SEQUENCE [LARGE SCALE GENOMIC DNA]</scope>
    <source>
        <strain evidence="3">cv. BTx623</strain>
    </source>
</reference>
<dbReference type="InterPro" id="IPR006329">
    <property type="entry name" value="AMPD"/>
</dbReference>